<evidence type="ECO:0000256" key="2">
    <source>
        <dbReference type="SAM" id="Phobius"/>
    </source>
</evidence>
<dbReference type="EMBL" id="GDHC01002670">
    <property type="protein sequence ID" value="JAQ15959.1"/>
    <property type="molecule type" value="Transcribed_RNA"/>
</dbReference>
<gene>
    <name evidence="4" type="primary">slc44a2_7</name>
    <name evidence="6" type="synonym">slc44a2_5</name>
    <name evidence="3" type="synonym">slc44a2_6</name>
    <name evidence="5" type="synonym">slc44a2_8</name>
    <name evidence="3" type="ORF">CM83_78978</name>
    <name evidence="6" type="ORF">CM83_79004</name>
    <name evidence="4" type="ORF">CM83_79022</name>
    <name evidence="5" type="ORF">CM83_79023</name>
    <name evidence="8" type="ORF">g.26607</name>
</gene>
<reference evidence="4" key="2">
    <citation type="submission" date="2014-07" db="EMBL/GenBank/DDBJ databases">
        <authorList>
            <person name="Hull J."/>
        </authorList>
    </citation>
    <scope>NUCLEOTIDE SEQUENCE</scope>
</reference>
<keyword evidence="2" id="KW-0812">Transmembrane</keyword>
<feature type="transmembrane region" description="Helical" evidence="2">
    <location>
        <begin position="37"/>
        <end position="58"/>
    </location>
</feature>
<dbReference type="EMBL" id="GBHO01040120">
    <property type="protein sequence ID" value="JAG03484.1"/>
    <property type="molecule type" value="Transcribed_RNA"/>
</dbReference>
<reference evidence="7" key="3">
    <citation type="submission" date="2014-09" db="EMBL/GenBank/DDBJ databases">
        <authorList>
            <person name="Magalhaes I.L.F."/>
            <person name="Oliveira U."/>
            <person name="Santos F.R."/>
            <person name="Vidigal T.H.D.A."/>
            <person name="Brescovit A.D."/>
            <person name="Santos A.J."/>
        </authorList>
    </citation>
    <scope>NUCLEOTIDE SEQUENCE</scope>
</reference>
<name>A0A0A9W6P6_LYGHE</name>
<keyword evidence="2" id="KW-0472">Membrane</keyword>
<reference evidence="4" key="1">
    <citation type="journal article" date="2014" name="PLoS ONE">
        <title>Transcriptome-Based Identification of ABC Transporters in the Western Tarnished Plant Bug Lygus hesperus.</title>
        <authorList>
            <person name="Hull J.J."/>
            <person name="Chaney K."/>
            <person name="Geib S.M."/>
            <person name="Fabrick J.A."/>
            <person name="Brent C.S."/>
            <person name="Walsh D."/>
            <person name="Lavine L.C."/>
        </authorList>
    </citation>
    <scope>NUCLEOTIDE SEQUENCE</scope>
</reference>
<dbReference type="EMBL" id="GBHO01029406">
    <property type="protein sequence ID" value="JAG14198.1"/>
    <property type="molecule type" value="Transcribed_RNA"/>
</dbReference>
<feature type="transmembrane region" description="Helical" evidence="2">
    <location>
        <begin position="70"/>
        <end position="92"/>
    </location>
</feature>
<dbReference type="EMBL" id="GBRD01014898">
    <property type="protein sequence ID" value="JAG50928.1"/>
    <property type="molecule type" value="Transcribed_RNA"/>
</dbReference>
<feature type="compositionally biased region" description="Basic and acidic residues" evidence="1">
    <location>
        <begin position="178"/>
        <end position="189"/>
    </location>
</feature>
<organism evidence="4">
    <name type="scientific">Lygus hesperus</name>
    <name type="common">Western plant bug</name>
    <dbReference type="NCBI Taxonomy" id="30085"/>
    <lineage>
        <taxon>Eukaryota</taxon>
        <taxon>Metazoa</taxon>
        <taxon>Ecdysozoa</taxon>
        <taxon>Arthropoda</taxon>
        <taxon>Hexapoda</taxon>
        <taxon>Insecta</taxon>
        <taxon>Pterygota</taxon>
        <taxon>Neoptera</taxon>
        <taxon>Paraneoptera</taxon>
        <taxon>Hemiptera</taxon>
        <taxon>Heteroptera</taxon>
        <taxon>Panheteroptera</taxon>
        <taxon>Cimicomorpha</taxon>
        <taxon>Miridae</taxon>
        <taxon>Mirini</taxon>
        <taxon>Lygus</taxon>
    </lineage>
</organism>
<evidence type="ECO:0000313" key="8">
    <source>
        <dbReference type="EMBL" id="JAQ15959.1"/>
    </source>
</evidence>
<evidence type="ECO:0000313" key="6">
    <source>
        <dbReference type="EMBL" id="JAG14203.1"/>
    </source>
</evidence>
<evidence type="ECO:0000313" key="7">
    <source>
        <dbReference type="EMBL" id="JAG50928.1"/>
    </source>
</evidence>
<accession>A0A0A9W6P6</accession>
<sequence>MSSSVENSFLRLRVSQLVESYPDPFVLGDCDCTSYSYFLLSIVLLTLGTCITMSALGATEHVVFSHLGHMWLVGPICICCGTMVAIKSVLYLRRKSIIKMLLRQRALLRSFQELASQTRGPPGGDVYMTASTLTLPPAYDVIVSQGVLESAEPPPPSYAEAMRLVEQEKANQTAGTASDERDGSADKEV</sequence>
<evidence type="ECO:0000313" key="4">
    <source>
        <dbReference type="EMBL" id="JAG03484.1"/>
    </source>
</evidence>
<dbReference type="EMBL" id="GBHO01045267">
    <property type="protein sequence ID" value="JAF98336.1"/>
    <property type="molecule type" value="Transcribed_RNA"/>
</dbReference>
<proteinExistence type="predicted"/>
<dbReference type="AlphaFoldDB" id="A0A0A9W6P6"/>
<dbReference type="EMBL" id="GBHO01029401">
    <property type="protein sequence ID" value="JAG14203.1"/>
    <property type="molecule type" value="Transcribed_RNA"/>
</dbReference>
<reference evidence="8" key="4">
    <citation type="journal article" date="2016" name="Gigascience">
        <title>De novo construction of an expanded transcriptome assembly for the western tarnished plant bug, Lygus hesperus.</title>
        <authorList>
            <person name="Tassone E.E."/>
            <person name="Geib S.M."/>
            <person name="Hall B."/>
            <person name="Fabrick J.A."/>
            <person name="Brent C.S."/>
            <person name="Hull J.J."/>
        </authorList>
    </citation>
    <scope>NUCLEOTIDE SEQUENCE</scope>
</reference>
<keyword evidence="2" id="KW-1133">Transmembrane helix</keyword>
<feature type="region of interest" description="Disordered" evidence="1">
    <location>
        <begin position="150"/>
        <end position="189"/>
    </location>
</feature>
<evidence type="ECO:0000313" key="5">
    <source>
        <dbReference type="EMBL" id="JAG14198.1"/>
    </source>
</evidence>
<evidence type="ECO:0000313" key="3">
    <source>
        <dbReference type="EMBL" id="JAF98336.1"/>
    </source>
</evidence>
<evidence type="ECO:0000256" key="1">
    <source>
        <dbReference type="SAM" id="MobiDB-lite"/>
    </source>
</evidence>
<protein>
    <submittedName>
        <fullName evidence="4">Choline transporter-like protein 2</fullName>
    </submittedName>
</protein>